<keyword evidence="2" id="KW-1185">Reference proteome</keyword>
<sequence length="72" mass="8201">MIRCPRCQGGVVHIDARVTVEVSVSDGLDLHSIQSGDERPYWTPDSVARCRECHFEGTVATFVDPRSEWYNY</sequence>
<proteinExistence type="predicted"/>
<reference evidence="1 2" key="1">
    <citation type="submission" date="2020-04" db="EMBL/GenBank/DDBJ databases">
        <authorList>
            <person name="Zhang R."/>
            <person name="Schippers A."/>
        </authorList>
    </citation>
    <scope>NUCLEOTIDE SEQUENCE [LARGE SCALE GENOMIC DNA]</scope>
    <source>
        <strain evidence="1 2">DSM 109850</strain>
    </source>
</reference>
<dbReference type="AlphaFoldDB" id="A0A7Y0LA51"/>
<comment type="caution">
    <text evidence="1">The sequence shown here is derived from an EMBL/GenBank/DDBJ whole genome shotgun (WGS) entry which is preliminary data.</text>
</comment>
<dbReference type="Proteomes" id="UP000533476">
    <property type="component" value="Unassembled WGS sequence"/>
</dbReference>
<dbReference type="EMBL" id="JABBVZ010000136">
    <property type="protein sequence ID" value="NMP24684.1"/>
    <property type="molecule type" value="Genomic_DNA"/>
</dbReference>
<accession>A0A7Y0LA51</accession>
<gene>
    <name evidence="1" type="ORF">HIJ39_20460</name>
</gene>
<evidence type="ECO:0000313" key="2">
    <source>
        <dbReference type="Proteomes" id="UP000533476"/>
    </source>
</evidence>
<evidence type="ECO:0000313" key="1">
    <source>
        <dbReference type="EMBL" id="NMP24684.1"/>
    </source>
</evidence>
<name>A0A7Y0LA51_9FIRM</name>
<protein>
    <submittedName>
        <fullName evidence="1">Uncharacterized protein</fullName>
    </submittedName>
</protein>
<dbReference type="RefSeq" id="WP_169102891.1">
    <property type="nucleotide sequence ID" value="NZ_JABBVZ010000136.1"/>
</dbReference>
<organism evidence="1 2">
    <name type="scientific">Sulfobacillus harzensis</name>
    <dbReference type="NCBI Taxonomy" id="2729629"/>
    <lineage>
        <taxon>Bacteria</taxon>
        <taxon>Bacillati</taxon>
        <taxon>Bacillota</taxon>
        <taxon>Clostridia</taxon>
        <taxon>Eubacteriales</taxon>
        <taxon>Clostridiales Family XVII. Incertae Sedis</taxon>
        <taxon>Sulfobacillus</taxon>
    </lineage>
</organism>